<dbReference type="Pfam" id="PF01753">
    <property type="entry name" value="zf-MYND"/>
    <property type="match status" value="1"/>
</dbReference>
<dbReference type="GO" id="GO:0008270">
    <property type="term" value="F:zinc ion binding"/>
    <property type="evidence" value="ECO:0007669"/>
    <property type="project" value="UniProtKB-KW"/>
</dbReference>
<feature type="domain" description="MYND-type" evidence="5">
    <location>
        <begin position="18"/>
        <end position="55"/>
    </location>
</feature>
<dbReference type="RefSeq" id="XP_037218169.1">
    <property type="nucleotide sequence ID" value="XM_037364927.1"/>
</dbReference>
<dbReference type="OrthoDB" id="341421at2759"/>
<accession>A0A8H6SHH4</accession>
<keyword evidence="7" id="KW-1185">Reference proteome</keyword>
<name>A0A8H6SHH4_9AGAR</name>
<dbReference type="GeneID" id="59347443"/>
<proteinExistence type="predicted"/>
<dbReference type="Gene3D" id="6.10.140.2220">
    <property type="match status" value="1"/>
</dbReference>
<dbReference type="AlphaFoldDB" id="A0A8H6SHH4"/>
<dbReference type="PROSITE" id="PS01360">
    <property type="entry name" value="ZF_MYND_1"/>
    <property type="match status" value="1"/>
</dbReference>
<evidence type="ECO:0000256" key="4">
    <source>
        <dbReference type="PROSITE-ProRule" id="PRU00134"/>
    </source>
</evidence>
<dbReference type="SUPFAM" id="SSF144232">
    <property type="entry name" value="HIT/MYND zinc finger-like"/>
    <property type="match status" value="1"/>
</dbReference>
<reference evidence="6" key="1">
    <citation type="submission" date="2020-05" db="EMBL/GenBank/DDBJ databases">
        <title>Mycena genomes resolve the evolution of fungal bioluminescence.</title>
        <authorList>
            <person name="Tsai I.J."/>
        </authorList>
    </citation>
    <scope>NUCLEOTIDE SEQUENCE</scope>
    <source>
        <strain evidence="6">171206Taipei</strain>
    </source>
</reference>
<dbReference type="Proteomes" id="UP000636479">
    <property type="component" value="Unassembled WGS sequence"/>
</dbReference>
<evidence type="ECO:0000313" key="6">
    <source>
        <dbReference type="EMBL" id="KAF7298781.1"/>
    </source>
</evidence>
<dbReference type="PROSITE" id="PS50865">
    <property type="entry name" value="ZF_MYND_2"/>
    <property type="match status" value="1"/>
</dbReference>
<protein>
    <submittedName>
        <fullName evidence="6">MYND-type domain-containing protein</fullName>
    </submittedName>
</protein>
<gene>
    <name evidence="6" type="ORF">MIND_00825700</name>
</gene>
<evidence type="ECO:0000313" key="7">
    <source>
        <dbReference type="Proteomes" id="UP000636479"/>
    </source>
</evidence>
<evidence type="ECO:0000256" key="1">
    <source>
        <dbReference type="ARBA" id="ARBA00022723"/>
    </source>
</evidence>
<organism evidence="6 7">
    <name type="scientific">Mycena indigotica</name>
    <dbReference type="NCBI Taxonomy" id="2126181"/>
    <lineage>
        <taxon>Eukaryota</taxon>
        <taxon>Fungi</taxon>
        <taxon>Dikarya</taxon>
        <taxon>Basidiomycota</taxon>
        <taxon>Agaricomycotina</taxon>
        <taxon>Agaricomycetes</taxon>
        <taxon>Agaricomycetidae</taxon>
        <taxon>Agaricales</taxon>
        <taxon>Marasmiineae</taxon>
        <taxon>Mycenaceae</taxon>
        <taxon>Mycena</taxon>
    </lineage>
</organism>
<evidence type="ECO:0000259" key="5">
    <source>
        <dbReference type="PROSITE" id="PS50865"/>
    </source>
</evidence>
<keyword evidence="2 4" id="KW-0863">Zinc-finger</keyword>
<keyword evidence="3" id="KW-0862">Zinc</keyword>
<comment type="caution">
    <text evidence="6">The sequence shown here is derived from an EMBL/GenBank/DDBJ whole genome shotgun (WGS) entry which is preliminary data.</text>
</comment>
<sequence length="436" mass="49397">MSSPSKKVYLPLAKLENCAKCGSTKNPRLCAACNERTYCSPTCQKEDWPVHKTACGKTDKLQLDVFYPFIAALADSAHVHNAKPQHPALRRVIINAPNPDTRPVGFPDGSAARLVMLGEKLEHDSLIGSRTWFPMALTDKTRSKLFRRISREGQVLPILMAICLTLLTEIYTTTAGPGSGDSGPRRRLRLAYKSSPIADFGIVSGAADVKNQDKLAYWDVADPDMPLFKGQDPNDHYWLYFTTTRGETVTIDCAMFTFNMCLCANVEPYLTQYTPGLLFAPVYYHERKMEETTPGLYTERTRVSVLRNTDLHRVVERSLSGYNDPEIDLVRDFMQNLARREILEEEIDFLFPLVIVQRLALATVIKQRAWEGWPKQGPVIGIEQDPGEFVDNGLDDDEGWAKYLRKFKKSKKAGAGKEELNEAFRKWQRKHMKKGQ</sequence>
<keyword evidence="1" id="KW-0479">Metal-binding</keyword>
<dbReference type="EMBL" id="JACAZF010000007">
    <property type="protein sequence ID" value="KAF7298781.1"/>
    <property type="molecule type" value="Genomic_DNA"/>
</dbReference>
<dbReference type="InterPro" id="IPR002893">
    <property type="entry name" value="Znf_MYND"/>
</dbReference>
<evidence type="ECO:0000256" key="2">
    <source>
        <dbReference type="ARBA" id="ARBA00022771"/>
    </source>
</evidence>
<evidence type="ECO:0000256" key="3">
    <source>
        <dbReference type="ARBA" id="ARBA00022833"/>
    </source>
</evidence>